<organism evidence="11 12">
    <name type="scientific">Rubinisphaera brasiliensis (strain ATCC 49424 / DSM 5305 / JCM 21570 / IAM 15109 / NBRC 103401 / IFAM 1448)</name>
    <name type="common">Planctomyces brasiliensis</name>
    <dbReference type="NCBI Taxonomy" id="756272"/>
    <lineage>
        <taxon>Bacteria</taxon>
        <taxon>Pseudomonadati</taxon>
        <taxon>Planctomycetota</taxon>
        <taxon>Planctomycetia</taxon>
        <taxon>Planctomycetales</taxon>
        <taxon>Planctomycetaceae</taxon>
        <taxon>Rubinisphaera</taxon>
    </lineage>
</organism>
<evidence type="ECO:0000256" key="4">
    <source>
        <dbReference type="ARBA" id="ARBA00022679"/>
    </source>
</evidence>
<evidence type="ECO:0000313" key="12">
    <source>
        <dbReference type="Proteomes" id="UP000006860"/>
    </source>
</evidence>
<evidence type="ECO:0000259" key="10">
    <source>
        <dbReference type="PROSITE" id="PS50109"/>
    </source>
</evidence>
<keyword evidence="4" id="KW-0808">Transferase</keyword>
<comment type="catalytic activity">
    <reaction evidence="1">
        <text>ATP + protein L-histidine = ADP + protein N-phospho-L-histidine.</text>
        <dbReference type="EC" id="2.7.13.3"/>
    </reaction>
</comment>
<evidence type="ECO:0000256" key="6">
    <source>
        <dbReference type="ARBA" id="ARBA00022777"/>
    </source>
</evidence>
<keyword evidence="9" id="KW-0175">Coiled coil</keyword>
<dbReference type="InterPro" id="IPR036890">
    <property type="entry name" value="HATPase_C_sf"/>
</dbReference>
<dbReference type="Pfam" id="PF02518">
    <property type="entry name" value="HATPase_c"/>
    <property type="match status" value="1"/>
</dbReference>
<feature type="coiled-coil region" evidence="9">
    <location>
        <begin position="27"/>
        <end position="54"/>
    </location>
</feature>
<dbReference type="PROSITE" id="PS50109">
    <property type="entry name" value="HIS_KIN"/>
    <property type="match status" value="1"/>
</dbReference>
<evidence type="ECO:0000256" key="5">
    <source>
        <dbReference type="ARBA" id="ARBA00022741"/>
    </source>
</evidence>
<dbReference type="Proteomes" id="UP000006860">
    <property type="component" value="Chromosome"/>
</dbReference>
<evidence type="ECO:0000256" key="3">
    <source>
        <dbReference type="ARBA" id="ARBA00022553"/>
    </source>
</evidence>
<feature type="domain" description="Histidine kinase" evidence="10">
    <location>
        <begin position="63"/>
        <end position="274"/>
    </location>
</feature>
<dbReference type="EMBL" id="CP002546">
    <property type="protein sequence ID" value="ADY58200.1"/>
    <property type="molecule type" value="Genomic_DNA"/>
</dbReference>
<dbReference type="STRING" id="756272.Plabr_0573"/>
<dbReference type="InterPro" id="IPR003661">
    <property type="entry name" value="HisK_dim/P_dom"/>
</dbReference>
<reference evidence="12" key="1">
    <citation type="submission" date="2011-02" db="EMBL/GenBank/DDBJ databases">
        <title>The complete genome of Planctomyces brasiliensis DSM 5305.</title>
        <authorList>
            <person name="Lucas S."/>
            <person name="Copeland A."/>
            <person name="Lapidus A."/>
            <person name="Bruce D."/>
            <person name="Goodwin L."/>
            <person name="Pitluck S."/>
            <person name="Kyrpides N."/>
            <person name="Mavromatis K."/>
            <person name="Pagani I."/>
            <person name="Ivanova N."/>
            <person name="Ovchinnikova G."/>
            <person name="Lu M."/>
            <person name="Detter J.C."/>
            <person name="Han C."/>
            <person name="Land M."/>
            <person name="Hauser L."/>
            <person name="Markowitz V."/>
            <person name="Cheng J.-F."/>
            <person name="Hugenholtz P."/>
            <person name="Woyke T."/>
            <person name="Wu D."/>
            <person name="Tindall B."/>
            <person name="Pomrenke H.G."/>
            <person name="Brambilla E."/>
            <person name="Klenk H.-P."/>
            <person name="Eisen J.A."/>
        </authorList>
    </citation>
    <scope>NUCLEOTIDE SEQUENCE [LARGE SCALE GENOMIC DNA]</scope>
    <source>
        <strain evidence="12">ATCC 49424 / DSM 5305 / JCM 21570 / NBRC 103401 / IFAM 1448</strain>
    </source>
</reference>
<dbReference type="SUPFAM" id="SSF47384">
    <property type="entry name" value="Homodimeric domain of signal transducing histidine kinase"/>
    <property type="match status" value="1"/>
</dbReference>
<evidence type="ECO:0000256" key="9">
    <source>
        <dbReference type="SAM" id="Coils"/>
    </source>
</evidence>
<keyword evidence="3" id="KW-0597">Phosphoprotein</keyword>
<dbReference type="InterPro" id="IPR003594">
    <property type="entry name" value="HATPase_dom"/>
</dbReference>
<dbReference type="HOGENOM" id="CLU_000445_89_1_0"/>
<evidence type="ECO:0000256" key="2">
    <source>
        <dbReference type="ARBA" id="ARBA00012438"/>
    </source>
</evidence>
<dbReference type="InterPro" id="IPR004358">
    <property type="entry name" value="Sig_transdc_His_kin-like_C"/>
</dbReference>
<dbReference type="KEGG" id="pbs:Plabr_0573"/>
<dbReference type="PANTHER" id="PTHR43065:SF46">
    <property type="entry name" value="C4-DICARBOXYLATE TRANSPORT SENSOR PROTEIN DCTB"/>
    <property type="match status" value="1"/>
</dbReference>
<dbReference type="SUPFAM" id="SSF55874">
    <property type="entry name" value="ATPase domain of HSP90 chaperone/DNA topoisomerase II/histidine kinase"/>
    <property type="match status" value="1"/>
</dbReference>
<keyword evidence="5" id="KW-0547">Nucleotide-binding</keyword>
<dbReference type="eggNOG" id="COG4191">
    <property type="taxonomic scope" value="Bacteria"/>
</dbReference>
<dbReference type="InterPro" id="IPR036097">
    <property type="entry name" value="HisK_dim/P_sf"/>
</dbReference>
<keyword evidence="12" id="KW-1185">Reference proteome</keyword>
<keyword evidence="8" id="KW-0902">Two-component regulatory system</keyword>
<dbReference type="SMART" id="SM00387">
    <property type="entry name" value="HATPase_c"/>
    <property type="match status" value="1"/>
</dbReference>
<dbReference type="AlphaFoldDB" id="F0SF45"/>
<dbReference type="GO" id="GO:0005524">
    <property type="term" value="F:ATP binding"/>
    <property type="evidence" value="ECO:0007669"/>
    <property type="project" value="UniProtKB-KW"/>
</dbReference>
<sequence length="286" mass="31650">MFPCFQTMLIEWPYRVWECVGRVDMEQQNPEQRIAELEQYAQRLEQQLLQADKMGTVGVLASSITHEFNNVLTTVINYAKMGMRHKDDATRDKAFDKILAAGQRAAKITTGMLSYARSSDSRKDDHELVHLLDDVLVLVEKDLSKHRVSLVKQIEAQPRVTVNPSQIQQLLLNLLINARQAMESGGTLTVRVAEGDRFAEIHIRDTGCGIPAETLPHIFDSFFTTKKADAAGQGGSGLGLSLCKQVIEAHQGRIRVESTIGVGTEFTIKLPLAQSAGLTHSINKAG</sequence>
<evidence type="ECO:0000256" key="1">
    <source>
        <dbReference type="ARBA" id="ARBA00000085"/>
    </source>
</evidence>
<evidence type="ECO:0000256" key="7">
    <source>
        <dbReference type="ARBA" id="ARBA00022840"/>
    </source>
</evidence>
<dbReference type="InterPro" id="IPR005467">
    <property type="entry name" value="His_kinase_dom"/>
</dbReference>
<dbReference type="Pfam" id="PF00512">
    <property type="entry name" value="HisKA"/>
    <property type="match status" value="1"/>
</dbReference>
<dbReference type="Gene3D" id="1.10.287.130">
    <property type="match status" value="1"/>
</dbReference>
<dbReference type="SMART" id="SM00388">
    <property type="entry name" value="HisKA"/>
    <property type="match status" value="1"/>
</dbReference>
<evidence type="ECO:0000256" key="8">
    <source>
        <dbReference type="ARBA" id="ARBA00023012"/>
    </source>
</evidence>
<dbReference type="PRINTS" id="PR00344">
    <property type="entry name" value="BCTRLSENSOR"/>
</dbReference>
<name>F0SF45_RUBBR</name>
<dbReference type="Gene3D" id="3.30.565.10">
    <property type="entry name" value="Histidine kinase-like ATPase, C-terminal domain"/>
    <property type="match status" value="1"/>
</dbReference>
<dbReference type="PANTHER" id="PTHR43065">
    <property type="entry name" value="SENSOR HISTIDINE KINASE"/>
    <property type="match status" value="1"/>
</dbReference>
<accession>F0SF45</accession>
<keyword evidence="6 11" id="KW-0418">Kinase</keyword>
<dbReference type="FunFam" id="3.30.565.10:FF:000006">
    <property type="entry name" value="Sensor histidine kinase WalK"/>
    <property type="match status" value="1"/>
</dbReference>
<dbReference type="EC" id="2.7.13.3" evidence="2"/>
<dbReference type="GO" id="GO:0000155">
    <property type="term" value="F:phosphorelay sensor kinase activity"/>
    <property type="evidence" value="ECO:0007669"/>
    <property type="project" value="InterPro"/>
</dbReference>
<gene>
    <name evidence="11" type="ordered locus">Plabr_0573</name>
</gene>
<protein>
    <recommendedName>
        <fullName evidence="2">histidine kinase</fullName>
        <ecNumber evidence="2">2.7.13.3</ecNumber>
    </recommendedName>
</protein>
<evidence type="ECO:0000313" key="11">
    <source>
        <dbReference type="EMBL" id="ADY58200.1"/>
    </source>
</evidence>
<keyword evidence="7" id="KW-0067">ATP-binding</keyword>
<proteinExistence type="predicted"/>